<dbReference type="RefSeq" id="WP_343813166.1">
    <property type="nucleotide sequence ID" value="NZ_BAAADS010000016.1"/>
</dbReference>
<dbReference type="InterPro" id="IPR051922">
    <property type="entry name" value="Bact_Sporulation_Assoc"/>
</dbReference>
<feature type="domain" description="Sporulation stage II protein D amidase enhancer LytB N-terminal" evidence="2">
    <location>
        <begin position="99"/>
        <end position="198"/>
    </location>
</feature>
<dbReference type="InterPro" id="IPR014225">
    <property type="entry name" value="Spore_II_D_firmicutes"/>
</dbReference>
<evidence type="ECO:0000313" key="3">
    <source>
        <dbReference type="EMBL" id="GAA0605129.1"/>
    </source>
</evidence>
<dbReference type="PANTHER" id="PTHR30032">
    <property type="entry name" value="N-ACETYLMURAMOYL-L-ALANINE AMIDASE-RELATED"/>
    <property type="match status" value="1"/>
</dbReference>
<comment type="caution">
    <text evidence="3">The sequence shown here is derived from an EMBL/GenBank/DDBJ whole genome shotgun (WGS) entry which is preliminary data.</text>
</comment>
<dbReference type="NCBIfam" id="TIGR02870">
    <property type="entry name" value="spore_II_D"/>
    <property type="match status" value="1"/>
</dbReference>
<reference evidence="4" key="1">
    <citation type="journal article" date="2019" name="Int. J. Syst. Evol. Microbiol.">
        <title>The Global Catalogue of Microorganisms (GCM) 10K type strain sequencing project: providing services to taxonomists for standard genome sequencing and annotation.</title>
        <authorList>
            <consortium name="The Broad Institute Genomics Platform"/>
            <consortium name="The Broad Institute Genome Sequencing Center for Infectious Disease"/>
            <person name="Wu L."/>
            <person name="Ma J."/>
        </authorList>
    </citation>
    <scope>NUCLEOTIDE SEQUENCE [LARGE SCALE GENOMIC DNA]</scope>
    <source>
        <strain evidence="4">JCM 15395</strain>
    </source>
</reference>
<accession>A0ABP3R7X7</accession>
<evidence type="ECO:0000256" key="1">
    <source>
        <dbReference type="SAM" id="Phobius"/>
    </source>
</evidence>
<protein>
    <submittedName>
        <fullName evidence="3">Stage II sporulation protein D</fullName>
    </submittedName>
</protein>
<dbReference type="NCBIfam" id="TIGR02669">
    <property type="entry name" value="SpoIID_LytB"/>
    <property type="match status" value="1"/>
</dbReference>
<evidence type="ECO:0000313" key="4">
    <source>
        <dbReference type="Proteomes" id="UP001500866"/>
    </source>
</evidence>
<keyword evidence="1" id="KW-0812">Transmembrane</keyword>
<keyword evidence="4" id="KW-1185">Reference proteome</keyword>
<dbReference type="Pfam" id="PF08486">
    <property type="entry name" value="SpoIID"/>
    <property type="match status" value="1"/>
</dbReference>
<dbReference type="InterPro" id="IPR013486">
    <property type="entry name" value="SpoIID/LytB"/>
</dbReference>
<dbReference type="PANTHER" id="PTHR30032:SF4">
    <property type="entry name" value="AMIDASE ENHANCER"/>
    <property type="match status" value="1"/>
</dbReference>
<dbReference type="InterPro" id="IPR013693">
    <property type="entry name" value="SpoIID/LytB_N"/>
</dbReference>
<dbReference type="EMBL" id="BAAADS010000016">
    <property type="protein sequence ID" value="GAA0605129.1"/>
    <property type="molecule type" value="Genomic_DNA"/>
</dbReference>
<keyword evidence="1" id="KW-1133">Transmembrane helix</keyword>
<keyword evidence="1" id="KW-0472">Membrane</keyword>
<gene>
    <name evidence="3" type="primary">spoIID</name>
    <name evidence="3" type="ORF">GCM10009001_22980</name>
</gene>
<proteinExistence type="predicted"/>
<name>A0ABP3R7X7_9BACI</name>
<evidence type="ECO:0000259" key="2">
    <source>
        <dbReference type="Pfam" id="PF08486"/>
    </source>
</evidence>
<sequence length="369" mass="41620">MKHKNIPDHWRKKKKKKHHNLLPFKQKNNYLNDRTAPWKIQGILFFATMVTIILIIPTLIVLPYVADNEQHNADEAESDQVDISLGDSPFSVAVMRASSEKVEDVPLETYVARVVASEMPAEFELEALKAQSLAARTFIVNHMVSQDSSGKSDVTDTVSDQVYHSKQELRDLLEDDFEWKMEKVKKAVKATKGEILTYNDAPITASFFSTSNGYTENSEDYWENKVPYLRSVKSPWDKGSPKFLDQEIFTIAKVEDVLGVKLPNSGDINMEISRTEGKRVGQLTIAGKKISGRKVRQKLELQSSDFTIEQKNDHLIFTTQGFGHGVGMSQYGANGMAKQGKTYKQIVKHYYQGVEISSINQTAPTLVAK</sequence>
<organism evidence="3 4">
    <name type="scientific">Virgibacillus siamensis</name>
    <dbReference type="NCBI Taxonomy" id="480071"/>
    <lineage>
        <taxon>Bacteria</taxon>
        <taxon>Bacillati</taxon>
        <taxon>Bacillota</taxon>
        <taxon>Bacilli</taxon>
        <taxon>Bacillales</taxon>
        <taxon>Bacillaceae</taxon>
        <taxon>Virgibacillus</taxon>
    </lineage>
</organism>
<dbReference type="Proteomes" id="UP001500866">
    <property type="component" value="Unassembled WGS sequence"/>
</dbReference>
<feature type="transmembrane region" description="Helical" evidence="1">
    <location>
        <begin position="43"/>
        <end position="66"/>
    </location>
</feature>